<organism evidence="1 2">
    <name type="scientific">Persea americana</name>
    <name type="common">Avocado</name>
    <dbReference type="NCBI Taxonomy" id="3435"/>
    <lineage>
        <taxon>Eukaryota</taxon>
        <taxon>Viridiplantae</taxon>
        <taxon>Streptophyta</taxon>
        <taxon>Embryophyta</taxon>
        <taxon>Tracheophyta</taxon>
        <taxon>Spermatophyta</taxon>
        <taxon>Magnoliopsida</taxon>
        <taxon>Magnoliidae</taxon>
        <taxon>Laurales</taxon>
        <taxon>Lauraceae</taxon>
        <taxon>Persea</taxon>
    </lineage>
</organism>
<gene>
    <name evidence="1" type="ORF">MRB53_024697</name>
</gene>
<reference evidence="1 2" key="1">
    <citation type="journal article" date="2022" name="Hortic Res">
        <title>A haplotype resolved chromosomal level avocado genome allows analysis of novel avocado genes.</title>
        <authorList>
            <person name="Nath O."/>
            <person name="Fletcher S.J."/>
            <person name="Hayward A."/>
            <person name="Shaw L.M."/>
            <person name="Masouleh A.K."/>
            <person name="Furtado A."/>
            <person name="Henry R.J."/>
            <person name="Mitter N."/>
        </authorList>
    </citation>
    <scope>NUCLEOTIDE SEQUENCE [LARGE SCALE GENOMIC DNA]</scope>
    <source>
        <strain evidence="2">cv. Hass</strain>
    </source>
</reference>
<evidence type="ECO:0000313" key="1">
    <source>
        <dbReference type="EMBL" id="KAJ8631374.1"/>
    </source>
</evidence>
<keyword evidence="2" id="KW-1185">Reference proteome</keyword>
<evidence type="ECO:0000313" key="2">
    <source>
        <dbReference type="Proteomes" id="UP001234297"/>
    </source>
</evidence>
<protein>
    <submittedName>
        <fullName evidence="1">Uncharacterized protein</fullName>
    </submittedName>
</protein>
<name>A0ACC2LD30_PERAE</name>
<dbReference type="Proteomes" id="UP001234297">
    <property type="component" value="Chromosome 7"/>
</dbReference>
<accession>A0ACC2LD30</accession>
<dbReference type="EMBL" id="CM056815">
    <property type="protein sequence ID" value="KAJ8631374.1"/>
    <property type="molecule type" value="Genomic_DNA"/>
</dbReference>
<comment type="caution">
    <text evidence="1">The sequence shown here is derived from an EMBL/GenBank/DDBJ whole genome shotgun (WGS) entry which is preliminary data.</text>
</comment>
<proteinExistence type="predicted"/>
<sequence length="389" mass="43860">MVSVKQFDDDYCLLKQNSGSEPSKCSGVPWRGNGNGIPFYCLGTEPVRGNDARGNDAYRASSCHAEEEQSLLDSLLLAQWEDRAWKGPLKYDVTNCEMKFISGSRKLIAQLNEEWKSTYFPELAEYNVLQSFDPFKFNCMKTFREELLFCVARGEKAKSELITSTILPNDANLVILNANPVEYGHVFIVPINFYNPPQFLDLRSLELAAQVAIDINNCSFRVFYDYHASSRVNSSYFQACYFANPLPVELVPVVPVIGNWQERGIHIFEVSDYPVKTLMFKGKDNFNMLVALVSEICSSLQDRQIPFNLLISECSTKMFLFPQVRALSADACNLSAWECGGHFVFRARRDFDPASEESLVKRLAAISLDSEGFQAVKQMSCSIASELSS</sequence>